<dbReference type="AlphaFoldDB" id="A0A1C5J482"/>
<dbReference type="EMBL" id="LT607753">
    <property type="protein sequence ID" value="SCG64979.1"/>
    <property type="molecule type" value="Genomic_DNA"/>
</dbReference>
<name>A0A1C5J482_9ACTN</name>
<evidence type="ECO:0000256" key="1">
    <source>
        <dbReference type="SAM" id="MobiDB-lite"/>
    </source>
</evidence>
<evidence type="ECO:0000313" key="4">
    <source>
        <dbReference type="Proteomes" id="UP000198215"/>
    </source>
</evidence>
<dbReference type="SUPFAM" id="SSF51004">
    <property type="entry name" value="C-terminal (heme d1) domain of cytochrome cd1-nitrite reductase"/>
    <property type="match status" value="1"/>
</dbReference>
<dbReference type="Gene3D" id="2.130.10.10">
    <property type="entry name" value="YVTN repeat-like/Quinoprotein amine dehydrogenase"/>
    <property type="match status" value="1"/>
</dbReference>
<feature type="region of interest" description="Disordered" evidence="1">
    <location>
        <begin position="445"/>
        <end position="468"/>
    </location>
</feature>
<evidence type="ECO:0000313" key="3">
    <source>
        <dbReference type="EMBL" id="SCG64979.1"/>
    </source>
</evidence>
<sequence length="468" mass="49005">MTSRLTTALRGIAAEAVPPVVPEDLFDRARARHRHRRAAVAGALAVLVLLVGVGYVVRPTGEAGPVAPASARAGLPDRLAVPPLRTASVGLSAPGRAAAVFGGPALRTDWFEWRLAVVAAETDRYRTLEVVGAAGYEVLLSPDGRYLWTNDELVDLTTGRPVGGRPDGYPLAFAPDGERLVYAAPDDFTAPNTYTTPWVGLYDRVAHRDVLRVRIGAASVGRGNVAAVSPEGDRLAVQVGDEVWLARTADVGPDGYAAPYRKLPLAGGRLAGPGAWLPDGRLALLEQGTCVDCPVPGYRRSWRLTVHGPDGRQSAADFPQLRSAVSVQVVGWRSAEEAVALVGSPGDRATDVPDEHGASAASGVRLVVLRQGATGPEEIFRTPAGVNELSVAADLAVAGAVREAGAPDLGPPPSWLIALGLVAATLLAAVVVTVRLRWRHRRSARRRRVAPAAESPADDGDRPGDGAG</sequence>
<evidence type="ECO:0008006" key="5">
    <source>
        <dbReference type="Google" id="ProtNLM"/>
    </source>
</evidence>
<dbReference type="OrthoDB" id="3325701at2"/>
<protein>
    <recommendedName>
        <fullName evidence="5">WD40-like Beta Propeller Repeat</fullName>
    </recommendedName>
</protein>
<keyword evidence="2" id="KW-0812">Transmembrane</keyword>
<feature type="compositionally biased region" description="Basic and acidic residues" evidence="1">
    <location>
        <begin position="459"/>
        <end position="468"/>
    </location>
</feature>
<gene>
    <name evidence="3" type="ORF">GA0070614_3883</name>
</gene>
<feature type="transmembrane region" description="Helical" evidence="2">
    <location>
        <begin position="415"/>
        <end position="438"/>
    </location>
</feature>
<keyword evidence="4" id="KW-1185">Reference proteome</keyword>
<reference evidence="4" key="1">
    <citation type="submission" date="2016-06" db="EMBL/GenBank/DDBJ databases">
        <authorList>
            <person name="Varghese N."/>
            <person name="Submissions Spin"/>
        </authorList>
    </citation>
    <scope>NUCLEOTIDE SEQUENCE [LARGE SCALE GENOMIC DNA]</scope>
    <source>
        <strain evidence="4">DSM 45161</strain>
    </source>
</reference>
<dbReference type="InterPro" id="IPR015943">
    <property type="entry name" value="WD40/YVTN_repeat-like_dom_sf"/>
</dbReference>
<dbReference type="Proteomes" id="UP000198215">
    <property type="component" value="Chromosome I"/>
</dbReference>
<dbReference type="InterPro" id="IPR011048">
    <property type="entry name" value="Haem_d1_sf"/>
</dbReference>
<accession>A0A1C5J482</accession>
<dbReference type="RefSeq" id="WP_088977270.1">
    <property type="nucleotide sequence ID" value="NZ_LT607753.1"/>
</dbReference>
<keyword evidence="2" id="KW-1133">Transmembrane helix</keyword>
<feature type="transmembrane region" description="Helical" evidence="2">
    <location>
        <begin position="38"/>
        <end position="57"/>
    </location>
</feature>
<proteinExistence type="predicted"/>
<evidence type="ECO:0000256" key="2">
    <source>
        <dbReference type="SAM" id="Phobius"/>
    </source>
</evidence>
<keyword evidence="2" id="KW-0472">Membrane</keyword>
<organism evidence="3 4">
    <name type="scientific">Micromonospora coxensis</name>
    <dbReference type="NCBI Taxonomy" id="356852"/>
    <lineage>
        <taxon>Bacteria</taxon>
        <taxon>Bacillati</taxon>
        <taxon>Actinomycetota</taxon>
        <taxon>Actinomycetes</taxon>
        <taxon>Micromonosporales</taxon>
        <taxon>Micromonosporaceae</taxon>
        <taxon>Micromonospora</taxon>
    </lineage>
</organism>